<dbReference type="InterPro" id="IPR036890">
    <property type="entry name" value="HATPase_C_sf"/>
</dbReference>
<dbReference type="VEuPathDB" id="FungiDB:RhiirA1_380407"/>
<dbReference type="EMBL" id="LLXI01001208">
    <property type="protein sequence ID" value="PKY52456.1"/>
    <property type="molecule type" value="Genomic_DNA"/>
</dbReference>
<feature type="region of interest" description="Disordered" evidence="1">
    <location>
        <begin position="876"/>
        <end position="899"/>
    </location>
</feature>
<dbReference type="Gene3D" id="3.30.565.10">
    <property type="entry name" value="Histidine kinase-like ATPase, C-terminal domain"/>
    <property type="match status" value="1"/>
</dbReference>
<feature type="compositionally biased region" description="Low complexity" evidence="1">
    <location>
        <begin position="472"/>
        <end position="496"/>
    </location>
</feature>
<dbReference type="VEuPathDB" id="FungiDB:RhiirFUN_026588"/>
<protein>
    <submittedName>
        <fullName evidence="2">Uncharacterized protein</fullName>
    </submittedName>
</protein>
<accession>A0A2I1H0N9</accession>
<sequence length="1633" mass="187949">MSLDAFKRKVLSSLSEERVEVNQRLLIDKILARYSSEFVIYRELIQNSDDAKSSSIQIIFETVNATNASNATNATNTTNTSKDKKIKNNVIRNIFNPIKESIDKRIKSNNSNKFGDKITRIIFKNNGFPFRAEDWNRLKKIAEGNPDEQKIGAFGVGFYSLFSICEEPFVSSGGQGMAFFWQGNQLFTKQGPTGDEDRVWTTFLMDTREPLEFPDIEKFGQFLANSLGFTGNLQELSVYFNDTLVIGLSKKMQDPKAMNIASEINKNSPQKIFQLTSVDVRNVQIDATRILIPKNMSAKHWRSLQITDFQIEKASVSLKIASGNLNVKISNEFSAEMERITKKKPPSKTTIQMIFTGFEEHENYNKNVSRVFKDLLPYPELGRVYIGFSTHQTTGCCSHLAARVIPTVRIHLKYLIKKKVERESIDLAEKTLVIYNGDMLSLAGTLCRILYEHEMAQIARVYNKMISDTKTNTKTNAKTNTKTNTNTNTKANTKTNTKADTKADTEADTKTDEEGFHESIDRRATHALTHFMFRRSTPNEKVGKISESQFFECSKKPVSILSTNGVLPISNVRIPNPEMKGFLKTVPVVSTITFEKCNLFFMKAKDSFKLIEELSLKDVLFELKSRTLSEVELVELLKWWISCRSKGNKIDPSEHKQFMQLAHIGSKSRSLDTICYFLNPGIVPPNMDVPVEVLPHTISKNFKNQDLEKWLNWSELPLVNWARFIVNKSDLEVDLAFAEKVHCILAKGLNNTSQNDKETIRKLFAQKKCIPTKFGMKVPNEAYFQNVNLFPDLPTIQFQKPSNVQNIMELLGVRKVVELQLIFDRLVNQGNWDHVQLIKYLASRMNDLKENDINILKNKPIWPKENLEYSHPDKYEPKKMKAHNKNESKEMKTLDKKESKKINTAPAIQRYNARNLYIPLPLHREFGLPIIDWKGKWIRNTPEGKLLIEFGLQEYPALQKILELVAPPTDPIIRSKALKYFIDNFKEKYSANYKSTEINVAFLPCSNEGIYAKPSECFTNLECMKMNFNVIRQDLLFYAEQFGVCQNPSNEELIKRLVDYPPQNDKKAKEIFEYLSTQQGRFNHSDLKILADLKFIPVRDRFQPHAIIHTNPSGCFFKTHKKSLYEFLTYIDFGEKANRFLFSCGVKNEPSSIEFAELLVKSSYELWKSTDYSVETYVNILRRIALDFDTIASKKASLIAEMKREPILLAKVVEFNGRRKTNHYELKSAGEIFINDCETYQKIFNPSVAPEDILLENMYEKLGSRSLRESVLETTIPRGVMKITYNNSQEIQNTIRGRANLFFYDYPSNKIAKDVEWLKKLEVREIDQIETTYKLENITRTIKESTTACILQNAQMNTWILYVTPDPDKLDISEAICKKIYMSHKWMEISYSNMILTISLSSLERRGYPVDRALQSKSENVAKKCDQQLESVKVPIIITPETTQNLRNSLQIAVKACHSNFGNVVNSQASMAILKESQSGYCDVIPGHLLFCVGTRQGIELYDPKGFNQSEILSQSNCDPLNRFINILKDLASAFEITPQALHVFYDNQSNSIAFNRDKSLFFNLKFYIGLHDNECKIKPTINAMIYWFMTFCHELAHNFIQNHSSQHEYYFSSFAEIYMSNFLEILKKRKII</sequence>
<feature type="compositionally biased region" description="Basic and acidic residues" evidence="1">
    <location>
        <begin position="497"/>
        <end position="516"/>
    </location>
</feature>
<evidence type="ECO:0000313" key="2">
    <source>
        <dbReference type="EMBL" id="PKY52456.1"/>
    </source>
</evidence>
<evidence type="ECO:0000313" key="3">
    <source>
        <dbReference type="Proteomes" id="UP000234323"/>
    </source>
</evidence>
<reference evidence="2 3" key="1">
    <citation type="submission" date="2015-10" db="EMBL/GenBank/DDBJ databases">
        <title>Genome analyses suggest a sexual origin of heterokaryosis in a supposedly ancient asexual fungus.</title>
        <authorList>
            <person name="Ropars J."/>
            <person name="Sedzielewska K."/>
            <person name="Noel J."/>
            <person name="Charron P."/>
            <person name="Farinelli L."/>
            <person name="Marton T."/>
            <person name="Kruger M."/>
            <person name="Pelin A."/>
            <person name="Brachmann A."/>
            <person name="Corradi N."/>
        </authorList>
    </citation>
    <scope>NUCLEOTIDE SEQUENCE [LARGE SCALE GENOMIC DNA]</scope>
    <source>
        <strain evidence="2 3">A4</strain>
    </source>
</reference>
<keyword evidence="3" id="KW-1185">Reference proteome</keyword>
<name>A0A2I1H0N9_9GLOM</name>
<evidence type="ECO:0000256" key="1">
    <source>
        <dbReference type="SAM" id="MobiDB-lite"/>
    </source>
</evidence>
<organism evidence="2 3">
    <name type="scientific">Rhizophagus irregularis</name>
    <dbReference type="NCBI Taxonomy" id="588596"/>
    <lineage>
        <taxon>Eukaryota</taxon>
        <taxon>Fungi</taxon>
        <taxon>Fungi incertae sedis</taxon>
        <taxon>Mucoromycota</taxon>
        <taxon>Glomeromycotina</taxon>
        <taxon>Glomeromycetes</taxon>
        <taxon>Glomerales</taxon>
        <taxon>Glomeraceae</taxon>
        <taxon>Rhizophagus</taxon>
    </lineage>
</organism>
<dbReference type="VEuPathDB" id="FungiDB:FUN_001348"/>
<proteinExistence type="predicted"/>
<dbReference type="Pfam" id="PF12449">
    <property type="entry name" value="DUF3684"/>
    <property type="match status" value="3"/>
</dbReference>
<dbReference type="Proteomes" id="UP000234323">
    <property type="component" value="Unassembled WGS sequence"/>
</dbReference>
<dbReference type="InterPro" id="IPR022155">
    <property type="entry name" value="DUF3684"/>
</dbReference>
<comment type="caution">
    <text evidence="2">The sequence shown here is derived from an EMBL/GenBank/DDBJ whole genome shotgun (WGS) entry which is preliminary data.</text>
</comment>
<feature type="region of interest" description="Disordered" evidence="1">
    <location>
        <begin position="472"/>
        <end position="516"/>
    </location>
</feature>
<dbReference type="PANTHER" id="PTHR47839:SF1">
    <property type="entry name" value="DOMAIN PROTEIN, PUTATIVE (AFU_ORTHOLOGUE AFUA_6G04830)-RELATED"/>
    <property type="match status" value="1"/>
</dbReference>
<dbReference type="PANTHER" id="PTHR47839">
    <property type="entry name" value="DOMAIN PROTEIN, PUTATIVE (AFU_ORTHOLOGUE AFUA_6G04830)-RELATED"/>
    <property type="match status" value="1"/>
</dbReference>
<dbReference type="SUPFAM" id="SSF55874">
    <property type="entry name" value="ATPase domain of HSP90 chaperone/DNA topoisomerase II/histidine kinase"/>
    <property type="match status" value="1"/>
</dbReference>
<gene>
    <name evidence="2" type="ORF">RhiirA4_496676</name>
</gene>